<proteinExistence type="predicted"/>
<evidence type="ECO:0000313" key="2">
    <source>
        <dbReference type="Proteomes" id="UP001162156"/>
    </source>
</evidence>
<sequence>MAGKEWMRLFMRRHPKLVYRKPENTSLARATAFNRHNVDQFFDNYISVQQKYKLTTERNTDETGITTVLQTPKVIAKAEKKQVGQIVSAERGNLVTFCAVITAAGNYLAPTFIFPRVRIKDSHLAGSLAGAIAYDSKSGWINADIFLNLLKHIQKHTKSTKDCPI</sequence>
<dbReference type="Proteomes" id="UP001162156">
    <property type="component" value="Unassembled WGS sequence"/>
</dbReference>
<evidence type="ECO:0000313" key="1">
    <source>
        <dbReference type="EMBL" id="KAJ8928703.1"/>
    </source>
</evidence>
<dbReference type="AlphaFoldDB" id="A0AAV8WQB5"/>
<dbReference type="EMBL" id="JANEYF010005296">
    <property type="protein sequence ID" value="KAJ8928703.1"/>
    <property type="molecule type" value="Genomic_DNA"/>
</dbReference>
<keyword evidence="2" id="KW-1185">Reference proteome</keyword>
<name>A0AAV8WQB5_9CUCU</name>
<comment type="caution">
    <text evidence="1">The sequence shown here is derived from an EMBL/GenBank/DDBJ whole genome shotgun (WGS) entry which is preliminary data.</text>
</comment>
<reference evidence="1" key="1">
    <citation type="journal article" date="2023" name="Insect Mol. Biol.">
        <title>Genome sequencing provides insights into the evolution of gene families encoding plant cell wall-degrading enzymes in longhorned beetles.</title>
        <authorList>
            <person name="Shin N.R."/>
            <person name="Okamura Y."/>
            <person name="Kirsch R."/>
            <person name="Pauchet Y."/>
        </authorList>
    </citation>
    <scope>NUCLEOTIDE SEQUENCE</scope>
    <source>
        <strain evidence="1">RBIC_L_NR</strain>
    </source>
</reference>
<evidence type="ECO:0008006" key="3">
    <source>
        <dbReference type="Google" id="ProtNLM"/>
    </source>
</evidence>
<accession>A0AAV8WQB5</accession>
<protein>
    <recommendedName>
        <fullName evidence="3">Transposase</fullName>
    </recommendedName>
</protein>
<gene>
    <name evidence="1" type="ORF">NQ314_018713</name>
</gene>
<organism evidence="1 2">
    <name type="scientific">Rhamnusium bicolor</name>
    <dbReference type="NCBI Taxonomy" id="1586634"/>
    <lineage>
        <taxon>Eukaryota</taxon>
        <taxon>Metazoa</taxon>
        <taxon>Ecdysozoa</taxon>
        <taxon>Arthropoda</taxon>
        <taxon>Hexapoda</taxon>
        <taxon>Insecta</taxon>
        <taxon>Pterygota</taxon>
        <taxon>Neoptera</taxon>
        <taxon>Endopterygota</taxon>
        <taxon>Coleoptera</taxon>
        <taxon>Polyphaga</taxon>
        <taxon>Cucujiformia</taxon>
        <taxon>Chrysomeloidea</taxon>
        <taxon>Cerambycidae</taxon>
        <taxon>Lepturinae</taxon>
        <taxon>Rhagiini</taxon>
        <taxon>Rhamnusium</taxon>
    </lineage>
</organism>